<reference evidence="2" key="1">
    <citation type="submission" date="2021-02" db="EMBL/GenBank/DDBJ databases">
        <authorList>
            <person name="Dougan E. K."/>
            <person name="Rhodes N."/>
            <person name="Thang M."/>
            <person name="Chan C."/>
        </authorList>
    </citation>
    <scope>NUCLEOTIDE SEQUENCE</scope>
</reference>
<dbReference type="Proteomes" id="UP000649617">
    <property type="component" value="Unassembled WGS sequence"/>
</dbReference>
<evidence type="ECO:0000256" key="1">
    <source>
        <dbReference type="SAM" id="MobiDB-lite"/>
    </source>
</evidence>
<gene>
    <name evidence="2" type="ORF">SPIL2461_LOCUS3341</name>
</gene>
<dbReference type="OrthoDB" id="422540at2759"/>
<sequence>LLLTSLLFKNSIFETTGSPLARRSRLRRDTTTLPSGSRPAVWKDSAGSTPTGTTEQFYEDLDLVVDDEEPEEGRALGAPEALAPQDMVTESQKALVKKLHENTGRPPLERFLRTLRAAGALPRALKYVKDEFRCDTCAIKRGPDHRRKAQCPRVFSFNRVLSMDVFYVDFKGVKEAVLNMVDHGTNYQIAQRIPGTGRITHVPRDLAHELESGQGIATNLDELDELLTSLVAAKNRWFNAGGYTPTQLVFGELPRVPGELLADNSIGLQVPSDAYHDPAGLDEAGAEFRRRNEIRERAKQLALAETSKEALHRAVRTSSTPVRTWIPGQWVYCFRKGKPGDLLHPVSRWVGPGVVVLQTPSMVWVAMRTRLWRCSPEQLRPAFPSEVLGRQLASDPSHGELLRKIVSGAQTGAVDVAREGPPTEGSSPAWSISPLERRYPLKGKRLPPLQHRPTLLDLFQHFKKFLLFCLVYYHKLRYLMTLQN</sequence>
<evidence type="ECO:0000313" key="3">
    <source>
        <dbReference type="Proteomes" id="UP000649617"/>
    </source>
</evidence>
<keyword evidence="3" id="KW-1185">Reference proteome</keyword>
<feature type="region of interest" description="Disordered" evidence="1">
    <location>
        <begin position="23"/>
        <end position="53"/>
    </location>
</feature>
<feature type="non-terminal residue" evidence="2">
    <location>
        <position position="484"/>
    </location>
</feature>
<dbReference type="AlphaFoldDB" id="A0A812KJA6"/>
<name>A0A812KJA6_SYMPI</name>
<protein>
    <submittedName>
        <fullName evidence="2">Uncharacterized protein</fullName>
    </submittedName>
</protein>
<accession>A0A812KJA6</accession>
<dbReference type="EMBL" id="CAJNIZ010004026">
    <property type="protein sequence ID" value="CAE7228281.1"/>
    <property type="molecule type" value="Genomic_DNA"/>
</dbReference>
<organism evidence="2 3">
    <name type="scientific">Symbiodinium pilosum</name>
    <name type="common">Dinoflagellate</name>
    <dbReference type="NCBI Taxonomy" id="2952"/>
    <lineage>
        <taxon>Eukaryota</taxon>
        <taxon>Sar</taxon>
        <taxon>Alveolata</taxon>
        <taxon>Dinophyceae</taxon>
        <taxon>Suessiales</taxon>
        <taxon>Symbiodiniaceae</taxon>
        <taxon>Symbiodinium</taxon>
    </lineage>
</organism>
<proteinExistence type="predicted"/>
<comment type="caution">
    <text evidence="2">The sequence shown here is derived from an EMBL/GenBank/DDBJ whole genome shotgun (WGS) entry which is preliminary data.</text>
</comment>
<evidence type="ECO:0000313" key="2">
    <source>
        <dbReference type="EMBL" id="CAE7228281.1"/>
    </source>
</evidence>